<comment type="similarity">
    <text evidence="3">Belongs to the peptidase M50B family.</text>
</comment>
<keyword evidence="6" id="KW-0479">Metal-binding</keyword>
<accession>A0ABY1Q778</accession>
<evidence type="ECO:0000256" key="8">
    <source>
        <dbReference type="ARBA" id="ARBA00022833"/>
    </source>
</evidence>
<evidence type="ECO:0000256" key="3">
    <source>
        <dbReference type="ARBA" id="ARBA00007931"/>
    </source>
</evidence>
<evidence type="ECO:0000256" key="13">
    <source>
        <dbReference type="SAM" id="Phobius"/>
    </source>
</evidence>
<feature type="transmembrane region" description="Helical" evidence="13">
    <location>
        <begin position="72"/>
        <end position="90"/>
    </location>
</feature>
<feature type="transmembrane region" description="Helical" evidence="13">
    <location>
        <begin position="49"/>
        <end position="66"/>
    </location>
</feature>
<evidence type="ECO:0000256" key="2">
    <source>
        <dbReference type="ARBA" id="ARBA00004141"/>
    </source>
</evidence>
<keyword evidence="9 13" id="KW-1133">Transmembrane helix</keyword>
<evidence type="ECO:0000259" key="14">
    <source>
        <dbReference type="Pfam" id="PF02163"/>
    </source>
</evidence>
<dbReference type="CDD" id="cd06160">
    <property type="entry name" value="S2P-M50_like_2"/>
    <property type="match status" value="1"/>
</dbReference>
<feature type="transmembrane region" description="Helical" evidence="13">
    <location>
        <begin position="151"/>
        <end position="171"/>
    </location>
</feature>
<dbReference type="Pfam" id="PF02163">
    <property type="entry name" value="Peptidase_M50"/>
    <property type="match status" value="1"/>
</dbReference>
<keyword evidence="7" id="KW-0378">Hydrolase</keyword>
<comment type="cofactor">
    <cofactor evidence="1">
        <name>Zn(2+)</name>
        <dbReference type="ChEBI" id="CHEBI:29105"/>
    </cofactor>
</comment>
<evidence type="ECO:0000256" key="10">
    <source>
        <dbReference type="ARBA" id="ARBA00023049"/>
    </source>
</evidence>
<keyword evidence="11 13" id="KW-0472">Membrane</keyword>
<dbReference type="PANTHER" id="PTHR39188">
    <property type="entry name" value="MEMBRANE-ASSOCIATED ZINC METALLOPROTEASE M50B"/>
    <property type="match status" value="1"/>
</dbReference>
<evidence type="ECO:0000256" key="4">
    <source>
        <dbReference type="ARBA" id="ARBA00022670"/>
    </source>
</evidence>
<comment type="subcellular location">
    <subcellularLocation>
        <location evidence="2">Membrane</location>
        <topology evidence="2">Multi-pass membrane protein</topology>
    </subcellularLocation>
</comment>
<reference evidence="15 16" key="1">
    <citation type="submission" date="2017-05" db="EMBL/GenBank/DDBJ databases">
        <authorList>
            <person name="Varghese N."/>
            <person name="Submissions S."/>
        </authorList>
    </citation>
    <scope>NUCLEOTIDE SEQUENCE [LARGE SCALE GENOMIC DNA]</scope>
    <source>
        <strain evidence="15 16">DSM 25457</strain>
    </source>
</reference>
<gene>
    <name evidence="15" type="ORF">SAMN06265222_107171</name>
</gene>
<evidence type="ECO:0000313" key="16">
    <source>
        <dbReference type="Proteomes" id="UP001158067"/>
    </source>
</evidence>
<dbReference type="Proteomes" id="UP001158067">
    <property type="component" value="Unassembled WGS sequence"/>
</dbReference>
<keyword evidence="10" id="KW-0482">Metalloprotease</keyword>
<dbReference type="PANTHER" id="PTHR39188:SF3">
    <property type="entry name" value="STAGE IV SPORULATION PROTEIN FB"/>
    <property type="match status" value="1"/>
</dbReference>
<keyword evidence="5 13" id="KW-0812">Transmembrane</keyword>
<sequence>MNADTESIDEDATSANAAASADAETNADPATIEAVRAIETKKTSTTTKLLVLGLSLAFFVGAGLAWWDLKLIVMLVVVLFFHEAGHYIAMQMFGYRNVKMFFIPLMGAAVSGRHFHIDAWKKAVVYFAGPVPGILVSLPLMAIGLVYQNEWLFELGGIGLVLNALNLFPILPLDGGWLMHLTVLRHSPGLELFVRAIGIAVFVGLGVLAGEPLLIWFSIPLLLMLPATFRVSKLVRHLRDERFAASNNQDHSSWNCPSDVDGELASSDANETPVPTQTEIPIEAINKIAKAIQSTSLATAPRSHQAALIVQVYESLIVRPPSTLATILIWAVHVGILVVAIGGGFVLFALRDFSPRQHEEIKLHDNDHPTASRRLVF</sequence>
<feature type="compositionally biased region" description="Low complexity" evidence="12">
    <location>
        <begin position="13"/>
        <end position="24"/>
    </location>
</feature>
<protein>
    <submittedName>
        <fullName evidence="15">Zn-dependent protease (Includes SpoIVFB)</fullName>
    </submittedName>
</protein>
<keyword evidence="8" id="KW-0862">Zinc</keyword>
<evidence type="ECO:0000256" key="12">
    <source>
        <dbReference type="SAM" id="MobiDB-lite"/>
    </source>
</evidence>
<comment type="caution">
    <text evidence="15">The sequence shown here is derived from an EMBL/GenBank/DDBJ whole genome shotgun (WGS) entry which is preliminary data.</text>
</comment>
<feature type="domain" description="Peptidase M50" evidence="14">
    <location>
        <begin position="71"/>
        <end position="148"/>
    </location>
</feature>
<dbReference type="EMBL" id="FXUG01000007">
    <property type="protein sequence ID" value="SMP61849.1"/>
    <property type="molecule type" value="Genomic_DNA"/>
</dbReference>
<dbReference type="GO" id="GO:0006508">
    <property type="term" value="P:proteolysis"/>
    <property type="evidence" value="ECO:0007669"/>
    <property type="project" value="UniProtKB-KW"/>
</dbReference>
<keyword evidence="16" id="KW-1185">Reference proteome</keyword>
<evidence type="ECO:0000313" key="15">
    <source>
        <dbReference type="EMBL" id="SMP61849.1"/>
    </source>
</evidence>
<feature type="compositionally biased region" description="Acidic residues" evidence="12">
    <location>
        <begin position="1"/>
        <end position="12"/>
    </location>
</feature>
<keyword evidence="4 15" id="KW-0645">Protease</keyword>
<dbReference type="InterPro" id="IPR008915">
    <property type="entry name" value="Peptidase_M50"/>
</dbReference>
<evidence type="ECO:0000256" key="6">
    <source>
        <dbReference type="ARBA" id="ARBA00022723"/>
    </source>
</evidence>
<evidence type="ECO:0000256" key="1">
    <source>
        <dbReference type="ARBA" id="ARBA00001947"/>
    </source>
</evidence>
<evidence type="ECO:0000256" key="5">
    <source>
        <dbReference type="ARBA" id="ARBA00022692"/>
    </source>
</evidence>
<proteinExistence type="inferred from homology"/>
<evidence type="ECO:0000256" key="11">
    <source>
        <dbReference type="ARBA" id="ARBA00023136"/>
    </source>
</evidence>
<feature type="transmembrane region" description="Helical" evidence="13">
    <location>
        <begin position="327"/>
        <end position="350"/>
    </location>
</feature>
<dbReference type="GO" id="GO:0008233">
    <property type="term" value="F:peptidase activity"/>
    <property type="evidence" value="ECO:0007669"/>
    <property type="project" value="UniProtKB-KW"/>
</dbReference>
<feature type="transmembrane region" description="Helical" evidence="13">
    <location>
        <begin position="192"/>
        <end position="209"/>
    </location>
</feature>
<evidence type="ECO:0000256" key="9">
    <source>
        <dbReference type="ARBA" id="ARBA00022989"/>
    </source>
</evidence>
<feature type="transmembrane region" description="Helical" evidence="13">
    <location>
        <begin position="123"/>
        <end position="145"/>
    </location>
</feature>
<evidence type="ECO:0000256" key="7">
    <source>
        <dbReference type="ARBA" id="ARBA00022801"/>
    </source>
</evidence>
<name>A0ABY1Q778_9BACT</name>
<dbReference type="RefSeq" id="WP_283433246.1">
    <property type="nucleotide sequence ID" value="NZ_FXUG01000007.1"/>
</dbReference>
<feature type="region of interest" description="Disordered" evidence="12">
    <location>
        <begin position="1"/>
        <end position="24"/>
    </location>
</feature>
<organism evidence="15 16">
    <name type="scientific">Neorhodopirellula lusitana</name>
    <dbReference type="NCBI Taxonomy" id="445327"/>
    <lineage>
        <taxon>Bacteria</taxon>
        <taxon>Pseudomonadati</taxon>
        <taxon>Planctomycetota</taxon>
        <taxon>Planctomycetia</taxon>
        <taxon>Pirellulales</taxon>
        <taxon>Pirellulaceae</taxon>
        <taxon>Neorhodopirellula</taxon>
    </lineage>
</organism>